<sequence>MGVVDVAKLNQIIAVEKGVKAKAQQDLTAAHHGLRKPALLTDTSFAADRRTDRAGAMRVEMPVRFRPAELRSGLGGRPCPRVRLLRARAGRGAAGRSVFPIFRKPSCATPGARGGSRIR</sequence>
<organism evidence="1 2">
    <name type="scientific">Streptomyces enissocaesilis</name>
    <dbReference type="NCBI Taxonomy" id="332589"/>
    <lineage>
        <taxon>Bacteria</taxon>
        <taxon>Bacillati</taxon>
        <taxon>Actinomycetota</taxon>
        <taxon>Actinomycetes</taxon>
        <taxon>Kitasatosporales</taxon>
        <taxon>Streptomycetaceae</taxon>
        <taxon>Streptomyces</taxon>
        <taxon>Streptomyces rochei group</taxon>
    </lineage>
</organism>
<reference evidence="1 2" key="1">
    <citation type="journal article" date="2019" name="Int. J. Syst. Evol. Microbiol.">
        <title>The Global Catalogue of Microorganisms (GCM) 10K type strain sequencing project: providing services to taxonomists for standard genome sequencing and annotation.</title>
        <authorList>
            <consortium name="The Broad Institute Genomics Platform"/>
            <consortium name="The Broad Institute Genome Sequencing Center for Infectious Disease"/>
            <person name="Wu L."/>
            <person name="Ma J."/>
        </authorList>
    </citation>
    <scope>NUCLEOTIDE SEQUENCE [LARGE SCALE GENOMIC DNA]</scope>
    <source>
        <strain evidence="1 2">JCM 9088</strain>
    </source>
</reference>
<comment type="caution">
    <text evidence="1">The sequence shown here is derived from an EMBL/GenBank/DDBJ whole genome shotgun (WGS) entry which is preliminary data.</text>
</comment>
<dbReference type="Proteomes" id="UP001500403">
    <property type="component" value="Unassembled WGS sequence"/>
</dbReference>
<evidence type="ECO:0008006" key="3">
    <source>
        <dbReference type="Google" id="ProtNLM"/>
    </source>
</evidence>
<keyword evidence="2" id="KW-1185">Reference proteome</keyword>
<proteinExistence type="predicted"/>
<protein>
    <recommendedName>
        <fullName evidence="3">Transposase</fullName>
    </recommendedName>
</protein>
<dbReference type="EMBL" id="BAAAUD010000051">
    <property type="protein sequence ID" value="GAA2960749.1"/>
    <property type="molecule type" value="Genomic_DNA"/>
</dbReference>
<name>A0ABN3XLS6_9ACTN</name>
<dbReference type="InterPro" id="IPR057195">
    <property type="entry name" value="DUF7873"/>
</dbReference>
<accession>A0ABN3XLS6</accession>
<gene>
    <name evidence="1" type="ORF">GCM10010446_52830</name>
</gene>
<evidence type="ECO:0000313" key="1">
    <source>
        <dbReference type="EMBL" id="GAA2960749.1"/>
    </source>
</evidence>
<evidence type="ECO:0000313" key="2">
    <source>
        <dbReference type="Proteomes" id="UP001500403"/>
    </source>
</evidence>
<dbReference type="Pfam" id="PF25283">
    <property type="entry name" value="DUF7873"/>
    <property type="match status" value="1"/>
</dbReference>